<dbReference type="InterPro" id="IPR007403">
    <property type="entry name" value="DUF456"/>
</dbReference>
<dbReference type="Proteomes" id="UP000001052">
    <property type="component" value="Chromosome"/>
</dbReference>
<dbReference type="STRING" id="485915.Dret_1098"/>
<feature type="transmembrane region" description="Helical" evidence="1">
    <location>
        <begin position="144"/>
        <end position="166"/>
    </location>
</feature>
<dbReference type="AlphaFoldDB" id="C8X263"/>
<dbReference type="PANTHER" id="PTHR39165">
    <property type="entry name" value="IG HYPOTHETICAL 17883"/>
    <property type="match status" value="1"/>
</dbReference>
<proteinExistence type="predicted"/>
<reference evidence="2 3" key="2">
    <citation type="journal article" date="2010" name="Stand. Genomic Sci.">
        <title>Complete genome sequence of Desulfohalobium retbaense type strain (HR(100)).</title>
        <authorList>
            <person name="Spring S."/>
            <person name="Nolan M."/>
            <person name="Lapidus A."/>
            <person name="Glavina Del Rio T."/>
            <person name="Copeland A."/>
            <person name="Tice H."/>
            <person name="Cheng J.F."/>
            <person name="Lucas S."/>
            <person name="Land M."/>
            <person name="Chen F."/>
            <person name="Bruce D."/>
            <person name="Goodwin L."/>
            <person name="Pitluck S."/>
            <person name="Ivanova N."/>
            <person name="Mavromatis K."/>
            <person name="Mikhailova N."/>
            <person name="Pati A."/>
            <person name="Chen A."/>
            <person name="Palaniappan K."/>
            <person name="Hauser L."/>
            <person name="Chang Y.J."/>
            <person name="Jeffries C.D."/>
            <person name="Munk C."/>
            <person name="Kiss H."/>
            <person name="Chain P."/>
            <person name="Han C."/>
            <person name="Brettin T."/>
            <person name="Detter J.C."/>
            <person name="Schuler E."/>
            <person name="Goker M."/>
            <person name="Rohde M."/>
            <person name="Bristow J."/>
            <person name="Eisen J.A."/>
            <person name="Markowitz V."/>
            <person name="Hugenholtz P."/>
            <person name="Kyrpides N.C."/>
            <person name="Klenk H.P."/>
        </authorList>
    </citation>
    <scope>NUCLEOTIDE SEQUENCE [LARGE SCALE GENOMIC DNA]</scope>
    <source>
        <strain evidence="2 3">DSM 5692</strain>
    </source>
</reference>
<accession>C8X263</accession>
<keyword evidence="1" id="KW-0472">Membrane</keyword>
<dbReference type="eggNOG" id="COG2839">
    <property type="taxonomic scope" value="Bacteria"/>
</dbReference>
<feature type="transmembrane region" description="Helical" evidence="1">
    <location>
        <begin position="47"/>
        <end position="64"/>
    </location>
</feature>
<keyword evidence="3" id="KW-1185">Reference proteome</keyword>
<dbReference type="PANTHER" id="PTHR39165:SF1">
    <property type="entry name" value="DUF456 DOMAIN-CONTAINING PROTEIN"/>
    <property type="match status" value="1"/>
</dbReference>
<evidence type="ECO:0000313" key="2">
    <source>
        <dbReference type="EMBL" id="ACV68386.1"/>
    </source>
</evidence>
<feature type="transmembrane region" description="Helical" evidence="1">
    <location>
        <begin position="84"/>
        <end position="101"/>
    </location>
</feature>
<keyword evidence="1" id="KW-1133">Transmembrane helix</keyword>
<gene>
    <name evidence="2" type="ordered locus">Dret_1098</name>
</gene>
<organism evidence="2 3">
    <name type="scientific">Desulfohalobium retbaense (strain ATCC 49708 / DSM 5692 / JCM 16813 / HR100)</name>
    <dbReference type="NCBI Taxonomy" id="485915"/>
    <lineage>
        <taxon>Bacteria</taxon>
        <taxon>Pseudomonadati</taxon>
        <taxon>Thermodesulfobacteriota</taxon>
        <taxon>Desulfovibrionia</taxon>
        <taxon>Desulfovibrionales</taxon>
        <taxon>Desulfohalobiaceae</taxon>
        <taxon>Desulfohalobium</taxon>
    </lineage>
</organism>
<feature type="transmembrane region" description="Helical" evidence="1">
    <location>
        <begin position="107"/>
        <end position="124"/>
    </location>
</feature>
<evidence type="ECO:0000313" key="3">
    <source>
        <dbReference type="Proteomes" id="UP000001052"/>
    </source>
</evidence>
<dbReference type="Pfam" id="PF04306">
    <property type="entry name" value="DUF456"/>
    <property type="match status" value="1"/>
</dbReference>
<reference evidence="3" key="1">
    <citation type="submission" date="2009-09" db="EMBL/GenBank/DDBJ databases">
        <title>The complete chromosome of Desulfohalobium retbaense DSM 5692.</title>
        <authorList>
            <consortium name="US DOE Joint Genome Institute (JGI-PGF)"/>
            <person name="Lucas S."/>
            <person name="Copeland A."/>
            <person name="Lapidus A."/>
            <person name="Glavina del Rio T."/>
            <person name="Dalin E."/>
            <person name="Tice H."/>
            <person name="Bruce D."/>
            <person name="Goodwin L."/>
            <person name="Pitluck S."/>
            <person name="Kyrpides N."/>
            <person name="Mavromatis K."/>
            <person name="Ivanova N."/>
            <person name="Mikhailova N."/>
            <person name="Munk A.C."/>
            <person name="Brettin T."/>
            <person name="Detter J.C."/>
            <person name="Han C."/>
            <person name="Tapia R."/>
            <person name="Larimer F."/>
            <person name="Land M."/>
            <person name="Hauser L."/>
            <person name="Markowitz V."/>
            <person name="Cheng J.-F."/>
            <person name="Hugenholtz P."/>
            <person name="Woyke T."/>
            <person name="Wu D."/>
            <person name="Spring S."/>
            <person name="Klenk H.-P."/>
            <person name="Eisen J.A."/>
        </authorList>
    </citation>
    <scope>NUCLEOTIDE SEQUENCE [LARGE SCALE GENOMIC DNA]</scope>
    <source>
        <strain evidence="3">DSM 5692</strain>
    </source>
</reference>
<evidence type="ECO:0000256" key="1">
    <source>
        <dbReference type="SAM" id="Phobius"/>
    </source>
</evidence>
<protein>
    <recommendedName>
        <fullName evidence="4">DUF456 domain-containing protein</fullName>
    </recommendedName>
</protein>
<dbReference type="KEGG" id="drt:Dret_1098"/>
<sequence length="168" mass="17524">MSYFLVGLFLLVILFVAASNVFGLPGNWINLGLIALWKWAHPGMEAGWGFFLALLAIAGIGELLEFGSQFWGAKKYGGSTKGSWGALAGALVGAVLGAPLFMGIGAFLGALAGAFVGAFAVEIIRSRPWPEALRAAKGAMFGRVLGTVAKLGLGILMLALTMPRVWPA</sequence>
<keyword evidence="1" id="KW-0812">Transmembrane</keyword>
<dbReference type="EMBL" id="CP001734">
    <property type="protein sequence ID" value="ACV68386.1"/>
    <property type="molecule type" value="Genomic_DNA"/>
</dbReference>
<dbReference type="HOGENOM" id="CLU_109297_4_1_7"/>
<dbReference type="OrthoDB" id="5456272at2"/>
<dbReference type="RefSeq" id="WP_015751537.1">
    <property type="nucleotide sequence ID" value="NC_013223.1"/>
</dbReference>
<evidence type="ECO:0008006" key="4">
    <source>
        <dbReference type="Google" id="ProtNLM"/>
    </source>
</evidence>
<name>C8X263_DESRD</name>